<reference evidence="1 2" key="1">
    <citation type="journal article" date="2011" name="J. Bacteriol.">
        <title>Genome sequence of the mercury-methylating and pleomorphic Desulfovibrio africanus Strain Walvis Bay.</title>
        <authorList>
            <person name="Brown S.D."/>
            <person name="Wall J.D."/>
            <person name="Kucken A.M."/>
            <person name="Gilmour C.C."/>
            <person name="Podar M."/>
            <person name="Brandt C.C."/>
            <person name="Teshima H."/>
            <person name="Detter J.C."/>
            <person name="Han C.S."/>
            <person name="Land M.L."/>
            <person name="Lucas S."/>
            <person name="Han J."/>
            <person name="Pennacchio L."/>
            <person name="Nolan M."/>
            <person name="Pitluck S."/>
            <person name="Woyke T."/>
            <person name="Goodwin L."/>
            <person name="Palumbo A.V."/>
            <person name="Elias D.A."/>
        </authorList>
    </citation>
    <scope>NUCLEOTIDE SEQUENCE [LARGE SCALE GENOMIC DNA]</scope>
    <source>
        <strain evidence="1 2">Walvis Bay</strain>
    </source>
</reference>
<gene>
    <name evidence="1" type="ORF">Desaf_0462</name>
</gene>
<dbReference type="AlphaFoldDB" id="F3YUD4"/>
<name>F3YUD4_DESAF</name>
<dbReference type="PROSITE" id="PS51257">
    <property type="entry name" value="PROKAR_LIPOPROTEIN"/>
    <property type="match status" value="1"/>
</dbReference>
<proteinExistence type="predicted"/>
<dbReference type="KEGG" id="daf:Desaf_0462"/>
<evidence type="ECO:0008006" key="3">
    <source>
        <dbReference type="Google" id="ProtNLM"/>
    </source>
</evidence>
<dbReference type="EMBL" id="CP003221">
    <property type="protein sequence ID" value="EGJ48816.1"/>
    <property type="molecule type" value="Genomic_DNA"/>
</dbReference>
<dbReference type="Proteomes" id="UP000007844">
    <property type="component" value="Chromosome"/>
</dbReference>
<dbReference type="STRING" id="690850.Desaf_0462"/>
<keyword evidence="2" id="KW-1185">Reference proteome</keyword>
<protein>
    <recommendedName>
        <fullName evidence="3">Lipoprotein</fullName>
    </recommendedName>
</protein>
<accession>F3YUD4</accession>
<evidence type="ECO:0000313" key="2">
    <source>
        <dbReference type="Proteomes" id="UP000007844"/>
    </source>
</evidence>
<dbReference type="HOGENOM" id="CLU_1265235_0_0_7"/>
<evidence type="ECO:0000313" key="1">
    <source>
        <dbReference type="EMBL" id="EGJ48816.1"/>
    </source>
</evidence>
<organism evidence="1 2">
    <name type="scientific">Desulfocurvibacter africanus subsp. africanus str. Walvis Bay</name>
    <dbReference type="NCBI Taxonomy" id="690850"/>
    <lineage>
        <taxon>Bacteria</taxon>
        <taxon>Pseudomonadati</taxon>
        <taxon>Thermodesulfobacteriota</taxon>
        <taxon>Desulfovibrionia</taxon>
        <taxon>Desulfovibrionales</taxon>
        <taxon>Desulfovibrionaceae</taxon>
        <taxon>Desulfocurvibacter</taxon>
    </lineage>
</organism>
<sequence length="218" mass="23312" precursor="true">MGKAKPSPAFGPAVFILALLALSLAGCAGFRPSAPEWARDIDLAEFIGPQPDMTHVFAGPNGVRLEATGLKVLSGGRGVLVEERTMIPADLTDTGLPEVLSRQVTFMAKGKALKLVEDGEATTVLDLSGEPWRMPVETSPPMPDSALICRATKVVEAQLFGRKRKVISVECVGDFEGVSLHEQRSYAQGLGPIFLYFGEGGEDAGGFRLVEVREAEDR</sequence>
<dbReference type="RefSeq" id="WP_014258662.1">
    <property type="nucleotide sequence ID" value="NC_016629.1"/>
</dbReference>